<dbReference type="Pfam" id="PF00534">
    <property type="entry name" value="Glycos_transf_1"/>
    <property type="match status" value="1"/>
</dbReference>
<evidence type="ECO:0000313" key="2">
    <source>
        <dbReference type="EMBL" id="GAA0880452.1"/>
    </source>
</evidence>
<organism evidence="2 3">
    <name type="scientific">Algoriphagus jejuensis</name>
    <dbReference type="NCBI Taxonomy" id="419934"/>
    <lineage>
        <taxon>Bacteria</taxon>
        <taxon>Pseudomonadati</taxon>
        <taxon>Bacteroidota</taxon>
        <taxon>Cytophagia</taxon>
        <taxon>Cytophagales</taxon>
        <taxon>Cyclobacteriaceae</taxon>
        <taxon>Algoriphagus</taxon>
    </lineage>
</organism>
<evidence type="ECO:0000313" key="3">
    <source>
        <dbReference type="Proteomes" id="UP001500469"/>
    </source>
</evidence>
<sequence>MMNSENAPIPIIFNPPENSENQYVGILVKGIEANGFLVNGLDDFFKSPTHFKSIQLVHLNWFENLDESSKSAMWKSFFRKTVALLAIKASGKKLVWTMHNRLSHEKGSGNLSRVLVKLLLKSVDAVVIHCAETASVLREIYPRFRTKVVLIPHPNFIGTYGPIASPSEKQQSTLKLLFMGAVKPYKNLELLIRVCRQFEGVQLTIAGKPATEAYAHELQSLATNAEQVQLKLGFVDDHQIPELIGDSDLLILPYDLRSSLNSGTVILAFSYARTVICPRIGTIDELAAGQSDVFAYSYVSESEHESKLRNALQKALEIKQENRLSLLQMGKKMQDLIRKENDPLIAINGLSSLYRDLLS</sequence>
<evidence type="ECO:0000259" key="1">
    <source>
        <dbReference type="Pfam" id="PF00534"/>
    </source>
</evidence>
<dbReference type="SUPFAM" id="SSF53756">
    <property type="entry name" value="UDP-Glycosyltransferase/glycogen phosphorylase"/>
    <property type="match status" value="1"/>
</dbReference>
<dbReference type="PANTHER" id="PTHR12526:SF630">
    <property type="entry name" value="GLYCOSYLTRANSFERASE"/>
    <property type="match status" value="1"/>
</dbReference>
<dbReference type="EMBL" id="BAAAFI010000044">
    <property type="protein sequence ID" value="GAA0880452.1"/>
    <property type="molecule type" value="Genomic_DNA"/>
</dbReference>
<dbReference type="InterPro" id="IPR001296">
    <property type="entry name" value="Glyco_trans_1"/>
</dbReference>
<dbReference type="RefSeq" id="WP_343853823.1">
    <property type="nucleotide sequence ID" value="NZ_BAAAFI010000044.1"/>
</dbReference>
<proteinExistence type="predicted"/>
<dbReference type="PANTHER" id="PTHR12526">
    <property type="entry name" value="GLYCOSYLTRANSFERASE"/>
    <property type="match status" value="1"/>
</dbReference>
<reference evidence="3" key="1">
    <citation type="journal article" date="2019" name="Int. J. Syst. Evol. Microbiol.">
        <title>The Global Catalogue of Microorganisms (GCM) 10K type strain sequencing project: providing services to taxonomists for standard genome sequencing and annotation.</title>
        <authorList>
            <consortium name="The Broad Institute Genomics Platform"/>
            <consortium name="The Broad Institute Genome Sequencing Center for Infectious Disease"/>
            <person name="Wu L."/>
            <person name="Ma J."/>
        </authorList>
    </citation>
    <scope>NUCLEOTIDE SEQUENCE [LARGE SCALE GENOMIC DNA]</scope>
    <source>
        <strain evidence="3">JCM 16112</strain>
    </source>
</reference>
<accession>A0ABP3YK03</accession>
<protein>
    <recommendedName>
        <fullName evidence="1">Glycosyl transferase family 1 domain-containing protein</fullName>
    </recommendedName>
</protein>
<name>A0ABP3YK03_9BACT</name>
<dbReference type="Gene3D" id="3.40.50.2000">
    <property type="entry name" value="Glycogen Phosphorylase B"/>
    <property type="match status" value="2"/>
</dbReference>
<feature type="domain" description="Glycosyl transferase family 1" evidence="1">
    <location>
        <begin position="168"/>
        <end position="254"/>
    </location>
</feature>
<keyword evidence="3" id="KW-1185">Reference proteome</keyword>
<comment type="caution">
    <text evidence="2">The sequence shown here is derived from an EMBL/GenBank/DDBJ whole genome shotgun (WGS) entry which is preliminary data.</text>
</comment>
<gene>
    <name evidence="2" type="ORF">GCM10009119_34220</name>
</gene>
<dbReference type="Proteomes" id="UP001500469">
    <property type="component" value="Unassembled WGS sequence"/>
</dbReference>